<proteinExistence type="predicted"/>
<keyword evidence="1" id="KW-0472">Membrane</keyword>
<evidence type="ECO:0008006" key="4">
    <source>
        <dbReference type="Google" id="ProtNLM"/>
    </source>
</evidence>
<feature type="transmembrane region" description="Helical" evidence="1">
    <location>
        <begin position="91"/>
        <end position="113"/>
    </location>
</feature>
<dbReference type="SUPFAM" id="SSF103473">
    <property type="entry name" value="MFS general substrate transporter"/>
    <property type="match status" value="1"/>
</dbReference>
<keyword evidence="1" id="KW-1133">Transmembrane helix</keyword>
<evidence type="ECO:0000313" key="2">
    <source>
        <dbReference type="EMBL" id="UYP43983.1"/>
    </source>
</evidence>
<organism evidence="2 3">
    <name type="scientific">Candidatus Lokiarchaeum ossiferum</name>
    <dbReference type="NCBI Taxonomy" id="2951803"/>
    <lineage>
        <taxon>Archaea</taxon>
        <taxon>Promethearchaeati</taxon>
        <taxon>Promethearchaeota</taxon>
        <taxon>Promethearchaeia</taxon>
        <taxon>Promethearchaeales</taxon>
        <taxon>Promethearchaeaceae</taxon>
        <taxon>Candidatus Lokiarchaeum</taxon>
    </lineage>
</organism>
<feature type="transmembrane region" description="Helical" evidence="1">
    <location>
        <begin position="21"/>
        <end position="47"/>
    </location>
</feature>
<accession>A0ABY6HKZ5</accession>
<evidence type="ECO:0000256" key="1">
    <source>
        <dbReference type="SAM" id="Phobius"/>
    </source>
</evidence>
<feature type="transmembrane region" description="Helical" evidence="1">
    <location>
        <begin position="378"/>
        <end position="399"/>
    </location>
</feature>
<gene>
    <name evidence="2" type="ORF">NEF87_000268</name>
</gene>
<feature type="transmembrane region" description="Helical" evidence="1">
    <location>
        <begin position="119"/>
        <end position="144"/>
    </location>
</feature>
<feature type="transmembrane region" description="Helical" evidence="1">
    <location>
        <begin position="59"/>
        <end position="79"/>
    </location>
</feature>
<feature type="transmembrane region" description="Helical" evidence="1">
    <location>
        <begin position="184"/>
        <end position="208"/>
    </location>
</feature>
<feature type="transmembrane region" description="Helical" evidence="1">
    <location>
        <begin position="234"/>
        <end position="256"/>
    </location>
</feature>
<protein>
    <recommendedName>
        <fullName evidence="4">MFS transporter</fullName>
    </recommendedName>
</protein>
<dbReference type="Proteomes" id="UP001208689">
    <property type="component" value="Chromosome"/>
</dbReference>
<dbReference type="Gene3D" id="1.20.1250.20">
    <property type="entry name" value="MFS general substrate transporter like domains"/>
    <property type="match status" value="1"/>
</dbReference>
<sequence length="550" mass="62922">MQHSIDNEKFSFKQKEVSYTLLIAFLCFLIDAGIGGTILLNLAFISFNVDERTIFFQNFFIIMLFSAILFCIIWIFLFFKNFNLKSNNKKIILFFFSVTILILSISYLLTHVSPNLSKIIWFFIYLPIFSFLSYGSYAYLTLLISRSLFPEDRGKTIGLSIGLALFFTSIITMINYSFNLKPEINLNILILVWIGIAIFGMVILWRFFRWKEPKSIHNLSPKIREKIIPIFDKNVIFTISAVSIFFIGNGIAHSLILAHLRIDSTCSLRALSFIISGSCAFIFGWLSDKGGRYLIFLMAIISTLISMFIGIYLPFSVISLLFEVTGYYLILEFGVLKIADITPPRLRFLYSGLTFGISFIFDFIGSLIGGFFDQRFEIYISIWISISILIISFLLILIVPHTLLKMGKANAIFIVSPSGIMLYSKGKFDIQHGSPKELVGALIHAINSLAETIFIKGSLKSIEFEGISLVVLSSEDKFLFSILVATHNRNLRNRLILLRKFILDDECLSYIRNVNLTAEPDKLEILREKFRIGIHKFFPEIENDEEINSI</sequence>
<dbReference type="InterPro" id="IPR036259">
    <property type="entry name" value="MFS_trans_sf"/>
</dbReference>
<keyword evidence="3" id="KW-1185">Reference proteome</keyword>
<reference evidence="2" key="1">
    <citation type="submission" date="2022-09" db="EMBL/GenBank/DDBJ databases">
        <title>Actin cytoskeleton and complex cell architecture in an #Asgard archaeon.</title>
        <authorList>
            <person name="Ponce Toledo R.I."/>
            <person name="Schleper C."/>
            <person name="Rodrigues Oliveira T."/>
            <person name="Wollweber F."/>
            <person name="Xu J."/>
            <person name="Rittmann S."/>
            <person name="Klingl A."/>
            <person name="Pilhofer M."/>
        </authorList>
    </citation>
    <scope>NUCLEOTIDE SEQUENCE</scope>
    <source>
        <strain evidence="2">B-35</strain>
    </source>
</reference>
<name>A0ABY6HKZ5_9ARCH</name>
<feature type="transmembrane region" description="Helical" evidence="1">
    <location>
        <begin position="318"/>
        <end position="336"/>
    </location>
</feature>
<dbReference type="EMBL" id="CP104013">
    <property type="protein sequence ID" value="UYP43983.1"/>
    <property type="molecule type" value="Genomic_DNA"/>
</dbReference>
<feature type="transmembrane region" description="Helical" evidence="1">
    <location>
        <begin position="156"/>
        <end position="178"/>
    </location>
</feature>
<feature type="transmembrane region" description="Helical" evidence="1">
    <location>
        <begin position="348"/>
        <end position="372"/>
    </location>
</feature>
<evidence type="ECO:0000313" key="3">
    <source>
        <dbReference type="Proteomes" id="UP001208689"/>
    </source>
</evidence>
<feature type="transmembrane region" description="Helical" evidence="1">
    <location>
        <begin position="268"/>
        <end position="286"/>
    </location>
</feature>
<feature type="transmembrane region" description="Helical" evidence="1">
    <location>
        <begin position="293"/>
        <end position="312"/>
    </location>
</feature>
<keyword evidence="1" id="KW-0812">Transmembrane</keyword>